<keyword evidence="1" id="KW-0479">Metal-binding</keyword>
<dbReference type="Proteomes" id="UP000789901">
    <property type="component" value="Unassembled WGS sequence"/>
</dbReference>
<dbReference type="InterPro" id="IPR001876">
    <property type="entry name" value="Znf_RanBP2"/>
</dbReference>
<feature type="compositionally biased region" description="Basic and acidic residues" evidence="5">
    <location>
        <begin position="169"/>
        <end position="191"/>
    </location>
</feature>
<protein>
    <submittedName>
        <fullName evidence="7">22445_t:CDS:1</fullName>
    </submittedName>
</protein>
<dbReference type="PANTHER" id="PTHR12999">
    <property type="entry name" value="ZINC FINGER RAN-BINDING DOMAIN-CONTAINING PROTEIN 2 ZRANB2-RELATED"/>
    <property type="match status" value="1"/>
</dbReference>
<feature type="region of interest" description="Disordered" evidence="5">
    <location>
        <begin position="49"/>
        <end position="198"/>
    </location>
</feature>
<accession>A0ABN7VNC3</accession>
<comment type="caution">
    <text evidence="7">The sequence shown here is derived from an EMBL/GenBank/DDBJ whole genome shotgun (WGS) entry which is preliminary data.</text>
</comment>
<feature type="compositionally biased region" description="Basic residues" evidence="5">
    <location>
        <begin position="142"/>
        <end position="151"/>
    </location>
</feature>
<dbReference type="SUPFAM" id="SSF90209">
    <property type="entry name" value="Ran binding protein zinc finger-like"/>
    <property type="match status" value="1"/>
</dbReference>
<proteinExistence type="predicted"/>
<name>A0ABN7VNC3_GIGMA</name>
<evidence type="ECO:0000259" key="6">
    <source>
        <dbReference type="PROSITE" id="PS50199"/>
    </source>
</evidence>
<feature type="compositionally biased region" description="Acidic residues" evidence="5">
    <location>
        <begin position="87"/>
        <end position="96"/>
    </location>
</feature>
<keyword evidence="8" id="KW-1185">Reference proteome</keyword>
<dbReference type="PROSITE" id="PS50199">
    <property type="entry name" value="ZF_RANBP2_2"/>
    <property type="match status" value="1"/>
</dbReference>
<dbReference type="Gene3D" id="4.10.1060.10">
    <property type="entry name" value="Zinc finger, RanBP2-type"/>
    <property type="match status" value="1"/>
</dbReference>
<keyword evidence="3" id="KW-0862">Zinc</keyword>
<feature type="compositionally biased region" description="Basic and acidic residues" evidence="5">
    <location>
        <begin position="109"/>
        <end position="126"/>
    </location>
</feature>
<dbReference type="InterPro" id="IPR036443">
    <property type="entry name" value="Znf_RanBP2_sf"/>
</dbReference>
<evidence type="ECO:0000256" key="3">
    <source>
        <dbReference type="ARBA" id="ARBA00022833"/>
    </source>
</evidence>
<dbReference type="SMART" id="SM00547">
    <property type="entry name" value="ZnF_RBZ"/>
    <property type="match status" value="1"/>
</dbReference>
<evidence type="ECO:0000256" key="4">
    <source>
        <dbReference type="PROSITE-ProRule" id="PRU00322"/>
    </source>
</evidence>
<feature type="non-terminal residue" evidence="7">
    <location>
        <position position="1"/>
    </location>
</feature>
<evidence type="ECO:0000256" key="2">
    <source>
        <dbReference type="ARBA" id="ARBA00022771"/>
    </source>
</evidence>
<evidence type="ECO:0000313" key="8">
    <source>
        <dbReference type="Proteomes" id="UP000789901"/>
    </source>
</evidence>
<dbReference type="PANTHER" id="PTHR12999:SF17">
    <property type="entry name" value="ZINC FINGER RAN-BINDING DOMAIN-CONTAINING PROTEIN 2"/>
    <property type="match status" value="1"/>
</dbReference>
<evidence type="ECO:0000256" key="1">
    <source>
        <dbReference type="ARBA" id="ARBA00022723"/>
    </source>
</evidence>
<keyword evidence="2 4" id="KW-0863">Zinc-finger</keyword>
<gene>
    <name evidence="7" type="ORF">GMARGA_LOCUS20842</name>
</gene>
<evidence type="ECO:0000313" key="7">
    <source>
        <dbReference type="EMBL" id="CAG8788483.1"/>
    </source>
</evidence>
<organism evidence="7 8">
    <name type="scientific">Gigaspora margarita</name>
    <dbReference type="NCBI Taxonomy" id="4874"/>
    <lineage>
        <taxon>Eukaryota</taxon>
        <taxon>Fungi</taxon>
        <taxon>Fungi incertae sedis</taxon>
        <taxon>Mucoromycota</taxon>
        <taxon>Glomeromycotina</taxon>
        <taxon>Glomeromycetes</taxon>
        <taxon>Diversisporales</taxon>
        <taxon>Gigasporaceae</taxon>
        <taxon>Gigaspora</taxon>
    </lineage>
</organism>
<dbReference type="EMBL" id="CAJVQB010018683">
    <property type="protein sequence ID" value="CAG8788483.1"/>
    <property type="molecule type" value="Genomic_DNA"/>
</dbReference>
<evidence type="ECO:0000256" key="5">
    <source>
        <dbReference type="SAM" id="MobiDB-lite"/>
    </source>
</evidence>
<feature type="compositionally biased region" description="Basic and acidic residues" evidence="5">
    <location>
        <begin position="63"/>
        <end position="86"/>
    </location>
</feature>
<dbReference type="Pfam" id="PF00641">
    <property type="entry name" value="Zn_ribbon_RanBP"/>
    <property type="match status" value="1"/>
</dbReference>
<feature type="domain" description="RanBP2-type" evidence="6">
    <location>
        <begin position="26"/>
        <end position="55"/>
    </location>
</feature>
<sequence>ESSNVSSGTASEVGREFANRYGGLFSEKDWKCPICSNINWARRAECNQCKTPKPGLETTMGSREGRGGGFLERDEVVEYKKSRDAEKDEEWDEFDTKEEINGKKNNKNKSIDDREQYKKSRLDNQYRRRSSRSQSPCDRSLSRYRRSRRSSRSISRDRMRSRSKSRDRKKSEIDSRYYKSRERDLDKEKDRRKSHRSR</sequence>
<reference evidence="7 8" key="1">
    <citation type="submission" date="2021-06" db="EMBL/GenBank/DDBJ databases">
        <authorList>
            <person name="Kallberg Y."/>
            <person name="Tangrot J."/>
            <person name="Rosling A."/>
        </authorList>
    </citation>
    <scope>NUCLEOTIDE SEQUENCE [LARGE SCALE GENOMIC DNA]</scope>
    <source>
        <strain evidence="7 8">120-4 pot B 10/14</strain>
    </source>
</reference>
<dbReference type="PROSITE" id="PS01358">
    <property type="entry name" value="ZF_RANBP2_1"/>
    <property type="match status" value="1"/>
</dbReference>